<evidence type="ECO:0000256" key="10">
    <source>
        <dbReference type="SAM" id="MobiDB-lite"/>
    </source>
</evidence>
<dbReference type="PANTHER" id="PTHR38831:SF1">
    <property type="entry name" value="TYPE II SECRETION SYSTEM PROTEIN K-RELATED"/>
    <property type="match status" value="1"/>
</dbReference>
<dbReference type="RefSeq" id="WP_183911254.1">
    <property type="nucleotide sequence ID" value="NZ_JACHXZ010000004.1"/>
</dbReference>
<dbReference type="InterPro" id="IPR005628">
    <property type="entry name" value="GspK"/>
</dbReference>
<evidence type="ECO:0000259" key="11">
    <source>
        <dbReference type="Pfam" id="PF21687"/>
    </source>
</evidence>
<dbReference type="InterPro" id="IPR049031">
    <property type="entry name" value="T2SSK_SAM-like_1st"/>
</dbReference>
<dbReference type="SUPFAM" id="SSF54523">
    <property type="entry name" value="Pili subunits"/>
    <property type="match status" value="1"/>
</dbReference>
<feature type="compositionally biased region" description="Acidic residues" evidence="10">
    <location>
        <begin position="363"/>
        <end position="374"/>
    </location>
</feature>
<keyword evidence="13" id="KW-1185">Reference proteome</keyword>
<feature type="compositionally biased region" description="Basic and acidic residues" evidence="10">
    <location>
        <begin position="142"/>
        <end position="151"/>
    </location>
</feature>
<evidence type="ECO:0000256" key="1">
    <source>
        <dbReference type="ARBA" id="ARBA00004533"/>
    </source>
</evidence>
<keyword evidence="9" id="KW-0472">Membrane</keyword>
<dbReference type="GO" id="GO:0009306">
    <property type="term" value="P:protein secretion"/>
    <property type="evidence" value="ECO:0007669"/>
    <property type="project" value="InterPro"/>
</dbReference>
<evidence type="ECO:0000256" key="5">
    <source>
        <dbReference type="ARBA" id="ARBA00022519"/>
    </source>
</evidence>
<comment type="caution">
    <text evidence="12">The sequence shown here is derived from an EMBL/GenBank/DDBJ whole genome shotgun (WGS) entry which is preliminary data.</text>
</comment>
<evidence type="ECO:0000313" key="13">
    <source>
        <dbReference type="Proteomes" id="UP000559987"/>
    </source>
</evidence>
<accession>A0A839UNK4</accession>
<dbReference type="Pfam" id="PF21687">
    <property type="entry name" value="T2SSK_1st"/>
    <property type="match status" value="1"/>
</dbReference>
<reference evidence="12 13" key="1">
    <citation type="submission" date="2020-08" db="EMBL/GenBank/DDBJ databases">
        <title>Genomic Encyclopedia of Type Strains, Phase III (KMG-III): the genomes of soil and plant-associated and newly described type strains.</title>
        <authorList>
            <person name="Whitman W."/>
        </authorList>
    </citation>
    <scope>NUCLEOTIDE SEQUENCE [LARGE SCALE GENOMIC DNA]</scope>
    <source>
        <strain evidence="12 13">CECT 8571</strain>
    </source>
</reference>
<gene>
    <name evidence="12" type="ORF">FHS30_002977</name>
</gene>
<comment type="similarity">
    <text evidence="2">Belongs to the GSP K family.</text>
</comment>
<evidence type="ECO:0000256" key="8">
    <source>
        <dbReference type="ARBA" id="ARBA00022989"/>
    </source>
</evidence>
<keyword evidence="8" id="KW-1133">Transmembrane helix</keyword>
<evidence type="ECO:0000256" key="4">
    <source>
        <dbReference type="ARBA" id="ARBA00022475"/>
    </source>
</evidence>
<keyword evidence="6" id="KW-0812">Transmembrane</keyword>
<keyword evidence="4" id="KW-1003">Cell membrane</keyword>
<evidence type="ECO:0000256" key="6">
    <source>
        <dbReference type="ARBA" id="ARBA00022692"/>
    </source>
</evidence>
<dbReference type="InterPro" id="IPR038072">
    <property type="entry name" value="GspK_central_sf"/>
</dbReference>
<organism evidence="12 13">
    <name type="scientific">Simiduia aestuariiviva</name>
    <dbReference type="NCBI Taxonomy" id="1510459"/>
    <lineage>
        <taxon>Bacteria</taxon>
        <taxon>Pseudomonadati</taxon>
        <taxon>Pseudomonadota</taxon>
        <taxon>Gammaproteobacteria</taxon>
        <taxon>Cellvibrionales</taxon>
        <taxon>Cellvibrionaceae</taxon>
        <taxon>Simiduia</taxon>
    </lineage>
</organism>
<evidence type="ECO:0000313" key="12">
    <source>
        <dbReference type="EMBL" id="MBB3169764.1"/>
    </source>
</evidence>
<name>A0A839UNK4_9GAMM</name>
<feature type="region of interest" description="Disordered" evidence="10">
    <location>
        <begin position="132"/>
        <end position="157"/>
    </location>
</feature>
<dbReference type="EMBL" id="JACHXZ010000004">
    <property type="protein sequence ID" value="MBB3169764.1"/>
    <property type="molecule type" value="Genomic_DNA"/>
</dbReference>
<evidence type="ECO:0000256" key="9">
    <source>
        <dbReference type="ARBA" id="ARBA00023136"/>
    </source>
</evidence>
<evidence type="ECO:0000256" key="2">
    <source>
        <dbReference type="ARBA" id="ARBA00007246"/>
    </source>
</evidence>
<dbReference type="Proteomes" id="UP000559987">
    <property type="component" value="Unassembled WGS sequence"/>
</dbReference>
<keyword evidence="5" id="KW-0997">Cell inner membrane</keyword>
<dbReference type="AlphaFoldDB" id="A0A839UNK4"/>
<protein>
    <submittedName>
        <fullName evidence="12">General secretion pathway protein K</fullName>
    </submittedName>
</protein>
<evidence type="ECO:0000256" key="3">
    <source>
        <dbReference type="ARBA" id="ARBA00022448"/>
    </source>
</evidence>
<feature type="compositionally biased region" description="Basic and acidic residues" evidence="10">
    <location>
        <begin position="375"/>
        <end position="401"/>
    </location>
</feature>
<dbReference type="GO" id="GO:0005886">
    <property type="term" value="C:plasma membrane"/>
    <property type="evidence" value="ECO:0007669"/>
    <property type="project" value="UniProtKB-SubCell"/>
</dbReference>
<sequence>MLILALLIVALVATLAVNYASQMMLVQARAENRLYGAQQEVYADSMIDMAARLLKTDAENGELDHLQEDWAFPGGASYSVEGGAISGALADAQAVFNINNLQSPIADKPNPQDPTRFSEAQRRFIRLLQTFDGNQGAGGKAGADRDGRAEADPNAPPPLVIDVNQAIMITEAIADWLDADDEPTGYGGAESLQYQQMGVTWVPPNAAMESIEELKLVQHITPEIYQAIRPYITVLPEANTSLNINTVAEVKLLQTLNAADQLVPLKAEDLGAFGSWRGETGFTASSDLASQPDFQALLNGANLDVAGLSVSTEYFWLTVDVQLAEKVINRRMLLQRKGGDIKVLARFASGQQTAMQVLLQGDADADANGEDDERDGGGRVDGDRGGDRGDGRGDNNSDDKR</sequence>
<keyword evidence="7" id="KW-0653">Protein transport</keyword>
<keyword evidence="3" id="KW-0813">Transport</keyword>
<evidence type="ECO:0000256" key="7">
    <source>
        <dbReference type="ARBA" id="ARBA00022927"/>
    </source>
</evidence>
<proteinExistence type="inferred from homology"/>
<feature type="domain" description="T2SS protein K first SAM-like" evidence="11">
    <location>
        <begin position="161"/>
        <end position="237"/>
    </location>
</feature>
<dbReference type="SUPFAM" id="SSF158544">
    <property type="entry name" value="GspK insert domain-like"/>
    <property type="match status" value="1"/>
</dbReference>
<feature type="region of interest" description="Disordered" evidence="10">
    <location>
        <begin position="361"/>
        <end position="401"/>
    </location>
</feature>
<dbReference type="PANTHER" id="PTHR38831">
    <property type="entry name" value="TYPE II SECRETION SYSTEM PROTEIN K"/>
    <property type="match status" value="1"/>
</dbReference>
<dbReference type="InterPro" id="IPR045584">
    <property type="entry name" value="Pilin-like"/>
</dbReference>
<dbReference type="Gene3D" id="1.10.40.60">
    <property type="entry name" value="EpsJ-like"/>
    <property type="match status" value="1"/>
</dbReference>
<comment type="subcellular location">
    <subcellularLocation>
        <location evidence="1">Cell inner membrane</location>
    </subcellularLocation>
</comment>